<gene>
    <name evidence="2" type="ORF">GCM10009765_09360</name>
</gene>
<keyword evidence="3" id="KW-1185">Reference proteome</keyword>
<dbReference type="PANTHER" id="PTHR30319:SF1">
    <property type="entry name" value="TRANSCRIPTIONAL REPRESSOR PAAX"/>
    <property type="match status" value="1"/>
</dbReference>
<dbReference type="Pfam" id="PF20803">
    <property type="entry name" value="PaaX_M"/>
    <property type="match status" value="1"/>
</dbReference>
<dbReference type="EMBL" id="BAAANY010000003">
    <property type="protein sequence ID" value="GAA1662010.1"/>
    <property type="molecule type" value="Genomic_DNA"/>
</dbReference>
<dbReference type="PANTHER" id="PTHR30319">
    <property type="entry name" value="PHENYLACETIC ACID REGULATOR-RELATED TRANSCRIPTIONAL REPRESSOR"/>
    <property type="match status" value="1"/>
</dbReference>
<dbReference type="Gene3D" id="3.30.70.2650">
    <property type="match status" value="1"/>
</dbReference>
<evidence type="ECO:0000313" key="2">
    <source>
        <dbReference type="EMBL" id="GAA1662010.1"/>
    </source>
</evidence>
<evidence type="ECO:0000259" key="1">
    <source>
        <dbReference type="Pfam" id="PF20803"/>
    </source>
</evidence>
<proteinExistence type="predicted"/>
<name>A0ABN2FYA2_9ACTN</name>
<evidence type="ECO:0000313" key="3">
    <source>
        <dbReference type="Proteomes" id="UP001500618"/>
    </source>
</evidence>
<dbReference type="Proteomes" id="UP001500618">
    <property type="component" value="Unassembled WGS sequence"/>
</dbReference>
<organism evidence="2 3">
    <name type="scientific">Fodinicola feengrottensis</name>
    <dbReference type="NCBI Taxonomy" id="435914"/>
    <lineage>
        <taxon>Bacteria</taxon>
        <taxon>Bacillati</taxon>
        <taxon>Actinomycetota</taxon>
        <taxon>Actinomycetes</taxon>
        <taxon>Mycobacteriales</taxon>
        <taxon>Fodinicola</taxon>
    </lineage>
</organism>
<feature type="domain" description="Transcriptional repressor PaaX-like central Cas2-like" evidence="1">
    <location>
        <begin position="97"/>
        <end position="145"/>
    </location>
</feature>
<dbReference type="InterPro" id="IPR048846">
    <property type="entry name" value="PaaX-like_central"/>
</dbReference>
<comment type="caution">
    <text evidence="2">The sequence shown here is derived from an EMBL/GenBank/DDBJ whole genome shotgun (WGS) entry which is preliminary data.</text>
</comment>
<dbReference type="InterPro" id="IPR036388">
    <property type="entry name" value="WH-like_DNA-bd_sf"/>
</dbReference>
<dbReference type="RefSeq" id="WP_163572117.1">
    <property type="nucleotide sequence ID" value="NZ_WOTO01000048.1"/>
</dbReference>
<reference evidence="2 3" key="1">
    <citation type="journal article" date="2019" name="Int. J. Syst. Evol. Microbiol.">
        <title>The Global Catalogue of Microorganisms (GCM) 10K type strain sequencing project: providing services to taxonomists for standard genome sequencing and annotation.</title>
        <authorList>
            <consortium name="The Broad Institute Genomics Platform"/>
            <consortium name="The Broad Institute Genome Sequencing Center for Infectious Disease"/>
            <person name="Wu L."/>
            <person name="Ma J."/>
        </authorList>
    </citation>
    <scope>NUCLEOTIDE SEQUENCE [LARGE SCALE GENOMIC DNA]</scope>
    <source>
        <strain evidence="2 3">JCM 14718</strain>
    </source>
</reference>
<accession>A0ABN2FYA2</accession>
<sequence length="274" mass="30427">MTIVNQHVKSGRGRSVSFVPFVFGVSQQEELPGTVLTTLLGDLGLTTAAARALIARMQRDGQLAGTRRGRGVDYRLIGEFLRQFKRIQTAETRPPMRWTGAYDALLFQVPEQHRAYRDALRRHALFAGYGILQPGVLISLSDRRTVLESRLPDPPDGSRLLSARLEMSIEDAAEAACRGWDLLGLAEIYRAHLRSLRSELGKKSPLPATGATLRRWNELSVAALVDVGRLPDLPPELLPQNWPRPELLDALAKIEARFGGPSRAYVGSYGRQLR</sequence>
<dbReference type="Gene3D" id="1.10.10.10">
    <property type="entry name" value="Winged helix-like DNA-binding domain superfamily/Winged helix DNA-binding domain"/>
    <property type="match status" value="1"/>
</dbReference>
<protein>
    <submittedName>
        <fullName evidence="2">PaaX family transcriptional regulator C-terminal domain-containing protein</fullName>
    </submittedName>
</protein>